<proteinExistence type="predicted"/>
<gene>
    <name evidence="1" type="ORF">ACFOY0_08900</name>
</gene>
<dbReference type="Proteomes" id="UP001595719">
    <property type="component" value="Unassembled WGS sequence"/>
</dbReference>
<evidence type="ECO:0000313" key="1">
    <source>
        <dbReference type="EMBL" id="MFC4391113.1"/>
    </source>
</evidence>
<name>A0ABV8W6J3_9FLAO</name>
<protein>
    <submittedName>
        <fullName evidence="1">Uncharacterized protein</fullName>
    </submittedName>
</protein>
<evidence type="ECO:0000313" key="2">
    <source>
        <dbReference type="Proteomes" id="UP001595719"/>
    </source>
</evidence>
<keyword evidence="2" id="KW-1185">Reference proteome</keyword>
<reference evidence="2" key="1">
    <citation type="journal article" date="2019" name="Int. J. Syst. Evol. Microbiol.">
        <title>The Global Catalogue of Microorganisms (GCM) 10K type strain sequencing project: providing services to taxonomists for standard genome sequencing and annotation.</title>
        <authorList>
            <consortium name="The Broad Institute Genomics Platform"/>
            <consortium name="The Broad Institute Genome Sequencing Center for Infectious Disease"/>
            <person name="Wu L."/>
            <person name="Ma J."/>
        </authorList>
    </citation>
    <scope>NUCLEOTIDE SEQUENCE [LARGE SCALE GENOMIC DNA]</scope>
    <source>
        <strain evidence="2">CGMCC 1.15345</strain>
    </source>
</reference>
<organism evidence="1 2">
    <name type="scientific">Flavobacterium quisquiliarum</name>
    <dbReference type="NCBI Taxonomy" id="1834436"/>
    <lineage>
        <taxon>Bacteria</taxon>
        <taxon>Pseudomonadati</taxon>
        <taxon>Bacteroidota</taxon>
        <taxon>Flavobacteriia</taxon>
        <taxon>Flavobacteriales</taxon>
        <taxon>Flavobacteriaceae</taxon>
        <taxon>Flavobacterium</taxon>
    </lineage>
</organism>
<dbReference type="InterPro" id="IPR036514">
    <property type="entry name" value="SGNH_hydro_sf"/>
</dbReference>
<dbReference type="EMBL" id="JBHSCO010000002">
    <property type="protein sequence ID" value="MFC4391113.1"/>
    <property type="molecule type" value="Genomic_DNA"/>
</dbReference>
<sequence length="69" mass="8043">MKSRFIISILCMTLAFAIMSFIKPKARTTVYLIGDSTVADYANNYEEGKDYMKTRYPVTGWGQVFQQFW</sequence>
<dbReference type="Gene3D" id="3.40.50.1110">
    <property type="entry name" value="SGNH hydrolase"/>
    <property type="match status" value="1"/>
</dbReference>
<accession>A0ABV8W6J3</accession>
<comment type="caution">
    <text evidence="1">The sequence shown here is derived from an EMBL/GenBank/DDBJ whole genome shotgun (WGS) entry which is preliminary data.</text>
</comment>
<dbReference type="RefSeq" id="WP_246611242.1">
    <property type="nucleotide sequence ID" value="NZ_JBHSCO010000002.1"/>
</dbReference>